<evidence type="ECO:0000313" key="3">
    <source>
        <dbReference type="Proteomes" id="UP001589833"/>
    </source>
</evidence>
<evidence type="ECO:0000256" key="1">
    <source>
        <dbReference type="SAM" id="Phobius"/>
    </source>
</evidence>
<keyword evidence="1" id="KW-0472">Membrane</keyword>
<proteinExistence type="predicted"/>
<dbReference type="RefSeq" id="WP_273848403.1">
    <property type="nucleotide sequence ID" value="NZ_JAQQWT010000080.1"/>
</dbReference>
<feature type="transmembrane region" description="Helical" evidence="1">
    <location>
        <begin position="6"/>
        <end position="25"/>
    </location>
</feature>
<keyword evidence="1" id="KW-1133">Transmembrane helix</keyword>
<sequence>MSKKIILVFTIVLLIIGAYFLSLILKKDDVEEITKAVMALEQPELKVAHIELLEKNKAIAFYEWGHGEDSSFGNVILEKNFLGWEIVRGGSLYLLEDSKLNWGHLELKDYLSSYTDLLRGKITDPEIEKVQVITKDGKEYQARVIKYNNDDRFWFLIADGELLGATVTGLSFEGDVIEEIQTSY</sequence>
<evidence type="ECO:0000313" key="2">
    <source>
        <dbReference type="EMBL" id="MFC0561445.1"/>
    </source>
</evidence>
<accession>A0ABV6NKZ1</accession>
<dbReference type="EMBL" id="JBHLTR010000060">
    <property type="protein sequence ID" value="MFC0561445.1"/>
    <property type="molecule type" value="Genomic_DNA"/>
</dbReference>
<keyword evidence="1" id="KW-0812">Transmembrane</keyword>
<gene>
    <name evidence="2" type="ORF">ACFFH4_21230</name>
</gene>
<name>A0ABV6NKZ1_9BACI</name>
<protein>
    <recommendedName>
        <fullName evidence="4">DUF4340 domain-containing protein</fullName>
    </recommendedName>
</protein>
<dbReference type="Proteomes" id="UP001589833">
    <property type="component" value="Unassembled WGS sequence"/>
</dbReference>
<comment type="caution">
    <text evidence="2">The sequence shown here is derived from an EMBL/GenBank/DDBJ whole genome shotgun (WGS) entry which is preliminary data.</text>
</comment>
<organism evidence="2 3">
    <name type="scientific">Halalkalibacter alkalisediminis</name>
    <dbReference type="NCBI Taxonomy" id="935616"/>
    <lineage>
        <taxon>Bacteria</taxon>
        <taxon>Bacillati</taxon>
        <taxon>Bacillota</taxon>
        <taxon>Bacilli</taxon>
        <taxon>Bacillales</taxon>
        <taxon>Bacillaceae</taxon>
        <taxon>Halalkalibacter</taxon>
    </lineage>
</organism>
<keyword evidence="3" id="KW-1185">Reference proteome</keyword>
<evidence type="ECO:0008006" key="4">
    <source>
        <dbReference type="Google" id="ProtNLM"/>
    </source>
</evidence>
<reference evidence="2 3" key="1">
    <citation type="submission" date="2024-09" db="EMBL/GenBank/DDBJ databases">
        <authorList>
            <person name="Sun Q."/>
            <person name="Mori K."/>
        </authorList>
    </citation>
    <scope>NUCLEOTIDE SEQUENCE [LARGE SCALE GENOMIC DNA]</scope>
    <source>
        <strain evidence="2 3">NCAIM B.02301</strain>
    </source>
</reference>